<comment type="caution">
    <text evidence="5">The sequence shown here is derived from an EMBL/GenBank/DDBJ whole genome shotgun (WGS) entry which is preliminary data.</text>
</comment>
<dbReference type="PROSITE" id="PS00498">
    <property type="entry name" value="TYROSINASE_2"/>
    <property type="match status" value="1"/>
</dbReference>
<dbReference type="EMBL" id="MCGO01000008">
    <property type="protein sequence ID" value="ORY49898.1"/>
    <property type="molecule type" value="Genomic_DNA"/>
</dbReference>
<reference evidence="5 6" key="1">
    <citation type="submission" date="2016-07" db="EMBL/GenBank/DDBJ databases">
        <title>Pervasive Adenine N6-methylation of Active Genes in Fungi.</title>
        <authorList>
            <consortium name="DOE Joint Genome Institute"/>
            <person name="Mondo S.J."/>
            <person name="Dannebaum R.O."/>
            <person name="Kuo R.C."/>
            <person name="Labutti K."/>
            <person name="Haridas S."/>
            <person name="Kuo A."/>
            <person name="Salamov A."/>
            <person name="Ahrendt S.R."/>
            <person name="Lipzen A."/>
            <person name="Sullivan W."/>
            <person name="Andreopoulos W.B."/>
            <person name="Clum A."/>
            <person name="Lindquist E."/>
            <person name="Daum C."/>
            <person name="Ramamoorthy G.K."/>
            <person name="Gryganskyi A."/>
            <person name="Culley D."/>
            <person name="Magnuson J.K."/>
            <person name="James T.Y."/>
            <person name="O'Malley M.A."/>
            <person name="Stajich J.E."/>
            <person name="Spatafora J.W."/>
            <person name="Visel A."/>
            <person name="Grigoriev I.V."/>
        </authorList>
    </citation>
    <scope>NUCLEOTIDE SEQUENCE [LARGE SCALE GENOMIC DNA]</scope>
    <source>
        <strain evidence="5 6">JEL800</strain>
    </source>
</reference>
<evidence type="ECO:0000259" key="3">
    <source>
        <dbReference type="PROSITE" id="PS00497"/>
    </source>
</evidence>
<evidence type="ECO:0000256" key="1">
    <source>
        <dbReference type="ARBA" id="ARBA00022723"/>
    </source>
</evidence>
<keyword evidence="2" id="KW-0186">Copper</keyword>
<dbReference type="PROSITE" id="PS00497">
    <property type="entry name" value="TYROSINASE_1"/>
    <property type="match status" value="1"/>
</dbReference>
<dbReference type="GO" id="GO:0016491">
    <property type="term" value="F:oxidoreductase activity"/>
    <property type="evidence" value="ECO:0007669"/>
    <property type="project" value="InterPro"/>
</dbReference>
<dbReference type="GO" id="GO:0046872">
    <property type="term" value="F:metal ion binding"/>
    <property type="evidence" value="ECO:0007669"/>
    <property type="project" value="UniProtKB-KW"/>
</dbReference>
<evidence type="ECO:0000259" key="4">
    <source>
        <dbReference type="PROSITE" id="PS00498"/>
    </source>
</evidence>
<evidence type="ECO:0000256" key="2">
    <source>
        <dbReference type="ARBA" id="ARBA00023008"/>
    </source>
</evidence>
<proteinExistence type="predicted"/>
<accession>A0A1Y2CS79</accession>
<keyword evidence="6" id="KW-1185">Reference proteome</keyword>
<dbReference type="SUPFAM" id="SSF48056">
    <property type="entry name" value="Di-copper centre-containing domain"/>
    <property type="match status" value="1"/>
</dbReference>
<feature type="domain" description="Tyrosinase copper-binding" evidence="3">
    <location>
        <begin position="18"/>
        <end position="35"/>
    </location>
</feature>
<dbReference type="Proteomes" id="UP000193642">
    <property type="component" value="Unassembled WGS sequence"/>
</dbReference>
<dbReference type="Gene3D" id="1.10.1280.10">
    <property type="entry name" value="Di-copper center containing domain from catechol oxidase"/>
    <property type="match status" value="1"/>
</dbReference>
<protein>
    <submittedName>
        <fullName evidence="5">Di-copper centre-containing protein</fullName>
    </submittedName>
</protein>
<dbReference type="AlphaFoldDB" id="A0A1Y2CS79"/>
<name>A0A1Y2CS79_9FUNG</name>
<sequence>MSAHDFTSTHVLNVHWAHMNAEFLVFHRAMLWRYEQALATVGWTGGLIYFDEAGYRSNWASRDIFSDRYFGGEGTDGQCLTGGQFSQASGYQVLGEGGTFQCLQRCGDPGNLFFSPDQINGMLMATSYPGINDNDSSNFHANGHITVGGSCDVGNPYWSPRDPFFYLHHAYVDKVFWRWQNFCPEYRYDYEGNLADGIDVNNPEGGSFKVVNSKTNRDSLYIPLDSWTGLTPYDVLDTNNDALCYTYSKSIGDVDFTPPACPNGAAANINAYSGPGVAVPPPPPPPTTTTTTTTANTASATVSATATLDSLVEKDTWFATMLNQLIFKGVAQGFGDAIIPSKNSTNGRRDFDEYAFVSTSIDPITNTTNLSINCQSKTHLYQIPSNYTVHKATCSRIIVKPTGQSHVVDMSVSPTTPSKHHLSMMPFVLFSTTDCDPAVELALPIVYSTDPNADYCPRFMTKEEIARHFMSECAIHRSTRELALNCVPYNP</sequence>
<organism evidence="5 6">
    <name type="scientific">Rhizoclosmatium globosum</name>
    <dbReference type="NCBI Taxonomy" id="329046"/>
    <lineage>
        <taxon>Eukaryota</taxon>
        <taxon>Fungi</taxon>
        <taxon>Fungi incertae sedis</taxon>
        <taxon>Chytridiomycota</taxon>
        <taxon>Chytridiomycota incertae sedis</taxon>
        <taxon>Chytridiomycetes</taxon>
        <taxon>Chytridiales</taxon>
        <taxon>Chytriomycetaceae</taxon>
        <taxon>Rhizoclosmatium</taxon>
    </lineage>
</organism>
<dbReference type="InterPro" id="IPR002227">
    <property type="entry name" value="Tyrosinase_Cu-bd"/>
</dbReference>
<dbReference type="PANTHER" id="PTHR11474:SF126">
    <property type="entry name" value="TYROSINASE-LIKE PROTEIN TYR-1-RELATED"/>
    <property type="match status" value="1"/>
</dbReference>
<gene>
    <name evidence="5" type="ORF">BCR33DRAFT_713502</name>
</gene>
<dbReference type="Pfam" id="PF00264">
    <property type="entry name" value="Tyrosinase"/>
    <property type="match status" value="1"/>
</dbReference>
<dbReference type="InterPro" id="IPR008922">
    <property type="entry name" value="Di-copper_centre_dom_sf"/>
</dbReference>
<evidence type="ECO:0000313" key="5">
    <source>
        <dbReference type="EMBL" id="ORY49898.1"/>
    </source>
</evidence>
<evidence type="ECO:0000313" key="6">
    <source>
        <dbReference type="Proteomes" id="UP000193642"/>
    </source>
</evidence>
<feature type="domain" description="Tyrosinase copper-binding" evidence="4">
    <location>
        <begin position="162"/>
        <end position="173"/>
    </location>
</feature>
<dbReference type="PANTHER" id="PTHR11474">
    <property type="entry name" value="TYROSINASE FAMILY MEMBER"/>
    <property type="match status" value="1"/>
</dbReference>
<dbReference type="InterPro" id="IPR050316">
    <property type="entry name" value="Tyrosinase/Hemocyanin"/>
</dbReference>
<dbReference type="PRINTS" id="PR00092">
    <property type="entry name" value="TYROSINASE"/>
</dbReference>
<keyword evidence="1" id="KW-0479">Metal-binding</keyword>
<dbReference type="OrthoDB" id="6132182at2759"/>